<dbReference type="NCBIfam" id="TIGR04116">
    <property type="entry name" value="CXXX_rpt_assoc"/>
    <property type="match status" value="1"/>
</dbReference>
<gene>
    <name evidence="1" type="ORF">SAMN02194393_04727</name>
</gene>
<dbReference type="EMBL" id="FUZT01000016">
    <property type="protein sequence ID" value="SKC87677.1"/>
    <property type="molecule type" value="Genomic_DNA"/>
</dbReference>
<organism evidence="1 2">
    <name type="scientific">Maledivibacter halophilus</name>
    <dbReference type="NCBI Taxonomy" id="36842"/>
    <lineage>
        <taxon>Bacteria</taxon>
        <taxon>Bacillati</taxon>
        <taxon>Bacillota</taxon>
        <taxon>Clostridia</taxon>
        <taxon>Peptostreptococcales</taxon>
        <taxon>Caminicellaceae</taxon>
        <taxon>Maledivibacter</taxon>
    </lineage>
</organism>
<dbReference type="RefSeq" id="WP_079495232.1">
    <property type="nucleotide sequence ID" value="NZ_FUZT01000016.1"/>
</dbReference>
<evidence type="ECO:0000313" key="1">
    <source>
        <dbReference type="EMBL" id="SKC87677.1"/>
    </source>
</evidence>
<dbReference type="Proteomes" id="UP000190285">
    <property type="component" value="Unassembled WGS sequence"/>
</dbReference>
<dbReference type="AlphaFoldDB" id="A0A1T5MHG7"/>
<reference evidence="1 2" key="1">
    <citation type="submission" date="2017-02" db="EMBL/GenBank/DDBJ databases">
        <authorList>
            <person name="Peterson S.W."/>
        </authorList>
    </citation>
    <scope>NUCLEOTIDE SEQUENCE [LARGE SCALE GENOMIC DNA]</scope>
    <source>
        <strain evidence="1 2">M1</strain>
    </source>
</reference>
<accession>A0A1T5MHG7</accession>
<protein>
    <submittedName>
        <fullName evidence="1">CXXX repeat peptide modification system protein</fullName>
    </submittedName>
</protein>
<keyword evidence="2" id="KW-1185">Reference proteome</keyword>
<dbReference type="InterPro" id="IPR026413">
    <property type="entry name" value="CXXX_rpt_assoc"/>
</dbReference>
<name>A0A1T5MHG7_9FIRM</name>
<evidence type="ECO:0000313" key="2">
    <source>
        <dbReference type="Proteomes" id="UP000190285"/>
    </source>
</evidence>
<sequence>MIKKIGNVSEYEKREILNLYERKSGLRELSITLNNPDMSEKLKNILYDKISRDMNKTTGLYEEWWKQKSKKYNWESIKGKSWSINFETNEVFIK</sequence>
<dbReference type="STRING" id="36842.SAMN02194393_04727"/>
<proteinExistence type="predicted"/>
<dbReference type="OrthoDB" id="1073228at2"/>